<dbReference type="GO" id="GO:0016747">
    <property type="term" value="F:acyltransferase activity, transferring groups other than amino-acyl groups"/>
    <property type="evidence" value="ECO:0007669"/>
    <property type="project" value="InterPro"/>
</dbReference>
<keyword evidence="2" id="KW-0012">Acyltransferase</keyword>
<keyword evidence="1" id="KW-0808">Transferase</keyword>
<evidence type="ECO:0000256" key="1">
    <source>
        <dbReference type="ARBA" id="ARBA00022679"/>
    </source>
</evidence>
<dbReference type="KEGG" id="dmp:FAK_32820"/>
<dbReference type="AlphaFoldDB" id="A0AAU9EGC7"/>
<evidence type="ECO:0000259" key="3">
    <source>
        <dbReference type="PROSITE" id="PS51186"/>
    </source>
</evidence>
<gene>
    <name evidence="4" type="ORF">FAK_32820</name>
</gene>
<feature type="domain" description="N-acetyltransferase" evidence="3">
    <location>
        <begin position="7"/>
        <end position="157"/>
    </location>
</feature>
<dbReference type="PROSITE" id="PS51186">
    <property type="entry name" value="GNAT"/>
    <property type="match status" value="1"/>
</dbReference>
<dbReference type="EMBL" id="AP028679">
    <property type="protein sequence ID" value="BEQ16216.1"/>
    <property type="molecule type" value="Genomic_DNA"/>
</dbReference>
<dbReference type="CDD" id="cd04301">
    <property type="entry name" value="NAT_SF"/>
    <property type="match status" value="1"/>
</dbReference>
<evidence type="ECO:0000313" key="4">
    <source>
        <dbReference type="EMBL" id="BEQ16216.1"/>
    </source>
</evidence>
<evidence type="ECO:0000313" key="5">
    <source>
        <dbReference type="Proteomes" id="UP001366166"/>
    </source>
</evidence>
<name>A0AAU9EGC7_9BACT</name>
<dbReference type="InterPro" id="IPR050680">
    <property type="entry name" value="YpeA/RimI_acetyltransf"/>
</dbReference>
<dbReference type="SUPFAM" id="SSF55729">
    <property type="entry name" value="Acyl-CoA N-acyltransferases (Nat)"/>
    <property type="match status" value="1"/>
</dbReference>
<dbReference type="PANTHER" id="PTHR43420">
    <property type="entry name" value="ACETYLTRANSFERASE"/>
    <property type="match status" value="1"/>
</dbReference>
<organism evidence="4 5">
    <name type="scientific">Desulfoferula mesophila</name>
    <dbReference type="NCBI Taxonomy" id="3058419"/>
    <lineage>
        <taxon>Bacteria</taxon>
        <taxon>Pseudomonadati</taxon>
        <taxon>Thermodesulfobacteriota</taxon>
        <taxon>Desulfarculia</taxon>
        <taxon>Desulfarculales</taxon>
        <taxon>Desulfarculaceae</taxon>
        <taxon>Desulfoferula</taxon>
    </lineage>
</organism>
<accession>A0AAU9EGC7</accession>
<sequence>MRLGFGLRIDPCGMEACWAVQRMYDAFEPKGSVQGMPPVADYARNTWVEAIMGVSWNFVLRQGHRVVGHAAAIVDRRRGEAEYLVFILPAYQRQGLGSALTGLALDYLRQRGIKRVVLEVRNDNSGALNLYRKLSLRFPRTNDAPRYSAACCLELAA</sequence>
<proteinExistence type="predicted"/>
<dbReference type="Proteomes" id="UP001366166">
    <property type="component" value="Chromosome"/>
</dbReference>
<dbReference type="Gene3D" id="3.40.630.30">
    <property type="match status" value="1"/>
</dbReference>
<dbReference type="InterPro" id="IPR000182">
    <property type="entry name" value="GNAT_dom"/>
</dbReference>
<dbReference type="InterPro" id="IPR016181">
    <property type="entry name" value="Acyl_CoA_acyltransferase"/>
</dbReference>
<dbReference type="Pfam" id="PF00583">
    <property type="entry name" value="Acetyltransf_1"/>
    <property type="match status" value="1"/>
</dbReference>
<keyword evidence="5" id="KW-1185">Reference proteome</keyword>
<evidence type="ECO:0000256" key="2">
    <source>
        <dbReference type="ARBA" id="ARBA00023315"/>
    </source>
</evidence>
<reference evidence="5" key="1">
    <citation type="journal article" date="2023" name="Arch. Microbiol.">
        <title>Desulfoferula mesophilus gen. nov. sp. nov., a mesophilic sulfate-reducing bacterium isolated from a brackish lake sediment.</title>
        <authorList>
            <person name="Watanabe T."/>
            <person name="Yabe T."/>
            <person name="Tsuji J.M."/>
            <person name="Fukui M."/>
        </authorList>
    </citation>
    <scope>NUCLEOTIDE SEQUENCE [LARGE SCALE GENOMIC DNA]</scope>
    <source>
        <strain evidence="5">12FAK</strain>
    </source>
</reference>
<protein>
    <recommendedName>
        <fullName evidence="3">N-acetyltransferase domain-containing protein</fullName>
    </recommendedName>
</protein>